<name>A0A074LMW6_9BACL</name>
<evidence type="ECO:0000313" key="9">
    <source>
        <dbReference type="Proteomes" id="UP000027931"/>
    </source>
</evidence>
<keyword evidence="2" id="KW-0285">Flavoprotein</keyword>
<dbReference type="InterPro" id="IPR036188">
    <property type="entry name" value="FAD/NAD-bd_sf"/>
</dbReference>
<keyword evidence="3" id="KW-0874">Quinone</keyword>
<comment type="caution">
    <text evidence="8">The sequence shown here is derived from an EMBL/GenBank/DDBJ whole genome shotgun (WGS) entry which is preliminary data.</text>
</comment>
<evidence type="ECO:0000259" key="7">
    <source>
        <dbReference type="Pfam" id="PF07992"/>
    </source>
</evidence>
<dbReference type="Pfam" id="PF07992">
    <property type="entry name" value="Pyr_redox_2"/>
    <property type="match status" value="1"/>
</dbReference>
<evidence type="ECO:0000313" key="8">
    <source>
        <dbReference type="EMBL" id="KEO82469.1"/>
    </source>
</evidence>
<sequence length="398" mass="44265">MKTRHYKVVIVGGGSGGISVAARLLRANSGLARQVAVIDPATKHYYQPLWTLVGGGAAKREQTEREQRSVIPRGADWVQEAVTEFEPETNTVITASGSRFTYEYLVVAAGIQVDWDKIKGLRDTIGKNGVCSNYSYDYVNSTWEAIRNFKGGRAIFTLPNTPIKCGGAPQKIMYLADDYFRKSGVRAKSEIRFLSANAGIFSVPKYAASLSEVVKRKEIQTRFQMNLVEIRGRERQAVFENLATGEQEVQDYDMIHVVPPMSAPDFLKKSPLADAAGWVDVDATYLRHKRYGNVFALGDCANLPTSKTGAAIRKQAPVVAQNLLSVMQGVPMKSTYDGYTSCPIVTGYGKLIMAEFDYQSQPKETFPFDQSKERLSMYLLKKNLLPAMYWKGMLKGLM</sequence>
<keyword evidence="5" id="KW-0809">Transit peptide</keyword>
<dbReference type="PANTHER" id="PTHR10632:SF2">
    <property type="entry name" value="SULFIDE:QUINONE OXIDOREDUCTASE, MITOCHONDRIAL"/>
    <property type="match status" value="1"/>
</dbReference>
<accession>A0A074LMW6</accession>
<dbReference type="Gene3D" id="3.50.50.60">
    <property type="entry name" value="FAD/NAD(P)-binding domain"/>
    <property type="match status" value="2"/>
</dbReference>
<proteinExistence type="predicted"/>
<protein>
    <submittedName>
        <fullName evidence="8">Pyridine nucleotide-disulfide oxidoreductase</fullName>
    </submittedName>
</protein>
<dbReference type="eggNOG" id="COG0446">
    <property type="taxonomic scope" value="Bacteria"/>
</dbReference>
<dbReference type="GO" id="GO:0070221">
    <property type="term" value="P:sulfide oxidation, using sulfide:quinone oxidoreductase"/>
    <property type="evidence" value="ECO:0007669"/>
    <property type="project" value="TreeGrafter"/>
</dbReference>
<evidence type="ECO:0000256" key="2">
    <source>
        <dbReference type="ARBA" id="ARBA00022630"/>
    </source>
</evidence>
<dbReference type="GO" id="GO:0070224">
    <property type="term" value="F:sulfide:quinone oxidoreductase activity"/>
    <property type="evidence" value="ECO:0007669"/>
    <property type="project" value="TreeGrafter"/>
</dbReference>
<dbReference type="GO" id="GO:0071949">
    <property type="term" value="F:FAD binding"/>
    <property type="evidence" value="ECO:0007669"/>
    <property type="project" value="TreeGrafter"/>
</dbReference>
<dbReference type="AlphaFoldDB" id="A0A074LMW6"/>
<dbReference type="STRING" id="1157490.EL26_15435"/>
<evidence type="ECO:0000256" key="1">
    <source>
        <dbReference type="ARBA" id="ARBA00001974"/>
    </source>
</evidence>
<dbReference type="EMBL" id="JMIR01000022">
    <property type="protein sequence ID" value="KEO82469.1"/>
    <property type="molecule type" value="Genomic_DNA"/>
</dbReference>
<dbReference type="SUPFAM" id="SSF51905">
    <property type="entry name" value="FAD/NAD(P)-binding domain"/>
    <property type="match status" value="2"/>
</dbReference>
<keyword evidence="4" id="KW-0274">FAD</keyword>
<keyword evidence="6" id="KW-0560">Oxidoreductase</keyword>
<dbReference type="FunFam" id="3.50.50.60:FF:000034">
    <property type="entry name" value="sulfide:quinone oxidoreductase, mitochondrial"/>
    <property type="match status" value="1"/>
</dbReference>
<dbReference type="Proteomes" id="UP000027931">
    <property type="component" value="Unassembled WGS sequence"/>
</dbReference>
<keyword evidence="9" id="KW-1185">Reference proteome</keyword>
<dbReference type="GO" id="GO:0048038">
    <property type="term" value="F:quinone binding"/>
    <property type="evidence" value="ECO:0007669"/>
    <property type="project" value="UniProtKB-KW"/>
</dbReference>
<gene>
    <name evidence="8" type="ORF">EL26_15435</name>
</gene>
<dbReference type="PANTHER" id="PTHR10632">
    <property type="entry name" value="SULFIDE:QUINONE OXIDOREDUCTASE"/>
    <property type="match status" value="1"/>
</dbReference>
<feature type="domain" description="FAD/NAD(P)-binding" evidence="7">
    <location>
        <begin position="6"/>
        <end position="122"/>
    </location>
</feature>
<evidence type="ECO:0000256" key="4">
    <source>
        <dbReference type="ARBA" id="ARBA00022827"/>
    </source>
</evidence>
<evidence type="ECO:0000256" key="5">
    <source>
        <dbReference type="ARBA" id="ARBA00022946"/>
    </source>
</evidence>
<dbReference type="InterPro" id="IPR023753">
    <property type="entry name" value="FAD/NAD-binding_dom"/>
</dbReference>
<comment type="cofactor">
    <cofactor evidence="1">
        <name>FAD</name>
        <dbReference type="ChEBI" id="CHEBI:57692"/>
    </cofactor>
</comment>
<dbReference type="OrthoDB" id="9805710at2"/>
<evidence type="ECO:0000256" key="3">
    <source>
        <dbReference type="ARBA" id="ARBA00022719"/>
    </source>
</evidence>
<evidence type="ECO:0000256" key="6">
    <source>
        <dbReference type="ARBA" id="ARBA00023002"/>
    </source>
</evidence>
<organism evidence="8 9">
    <name type="scientific">Tumebacillus flagellatus</name>
    <dbReference type="NCBI Taxonomy" id="1157490"/>
    <lineage>
        <taxon>Bacteria</taxon>
        <taxon>Bacillati</taxon>
        <taxon>Bacillota</taxon>
        <taxon>Bacilli</taxon>
        <taxon>Bacillales</taxon>
        <taxon>Alicyclobacillaceae</taxon>
        <taxon>Tumebacillus</taxon>
    </lineage>
</organism>
<dbReference type="InterPro" id="IPR015904">
    <property type="entry name" value="Sulphide_quinone_reductase"/>
</dbReference>
<reference evidence="8 9" key="1">
    <citation type="journal article" date="2013" name="Int. J. Syst. Evol. Microbiol.">
        <title>Tumebacillus flagellatus sp. nov., an alpha-amylase/pullulanase-producing bacterium isolated from cassava wastewater.</title>
        <authorList>
            <person name="Wang Q."/>
            <person name="Xie N."/>
            <person name="Qin Y."/>
            <person name="Shen N."/>
            <person name="Zhu J."/>
            <person name="Mi H."/>
            <person name="Huang R."/>
        </authorList>
    </citation>
    <scope>NUCLEOTIDE SEQUENCE [LARGE SCALE GENOMIC DNA]</scope>
    <source>
        <strain evidence="8 9">GST4</strain>
    </source>
</reference>
<dbReference type="RefSeq" id="WP_038090367.1">
    <property type="nucleotide sequence ID" value="NZ_JMIR01000022.1"/>
</dbReference>